<evidence type="ECO:0000256" key="10">
    <source>
        <dbReference type="ARBA" id="ARBA00022806"/>
    </source>
</evidence>
<feature type="repeat" description="WD" evidence="17">
    <location>
        <begin position="2006"/>
        <end position="2043"/>
    </location>
</feature>
<feature type="repeat" description="WD" evidence="17">
    <location>
        <begin position="48"/>
        <end position="89"/>
    </location>
</feature>
<dbReference type="SUPFAM" id="SSF50969">
    <property type="entry name" value="YVTN repeat-like/Quinoprotein amine dehydrogenase"/>
    <property type="match status" value="1"/>
</dbReference>
<dbReference type="Pfam" id="PF00271">
    <property type="entry name" value="Helicase_C"/>
    <property type="match status" value="1"/>
</dbReference>
<evidence type="ECO:0000259" key="19">
    <source>
        <dbReference type="PROSITE" id="PS51192"/>
    </source>
</evidence>
<dbReference type="PROSITE" id="PS51194">
    <property type="entry name" value="HELICASE_CTER"/>
    <property type="match status" value="1"/>
</dbReference>
<dbReference type="GO" id="GO:0033290">
    <property type="term" value="C:eukaryotic 48S preinitiation complex"/>
    <property type="evidence" value="ECO:0007669"/>
    <property type="project" value="UniProtKB-UniRule"/>
</dbReference>
<proteinExistence type="inferred from homology"/>
<dbReference type="Pfam" id="PF00400">
    <property type="entry name" value="WD40"/>
    <property type="match status" value="6"/>
</dbReference>
<dbReference type="SMART" id="SM00490">
    <property type="entry name" value="HELICc"/>
    <property type="match status" value="1"/>
</dbReference>
<evidence type="ECO:0000256" key="16">
    <source>
        <dbReference type="HAMAP-Rule" id="MF_03008"/>
    </source>
</evidence>
<dbReference type="InterPro" id="IPR044754">
    <property type="entry name" value="Isw1/2_DEXHc"/>
</dbReference>
<keyword evidence="7" id="KW-0677">Repeat</keyword>
<dbReference type="PANTHER" id="PTHR45623:SF49">
    <property type="entry name" value="SWI_SNF-RELATED MATRIX-ASSOCIATED ACTIN-DEPENDENT REGULATOR OF CHROMATIN SUBFAMILY A MEMBER 5"/>
    <property type="match status" value="1"/>
</dbReference>
<comment type="similarity">
    <text evidence="2">Belongs to the SNF2/RAD54 helicase family. ISWI subfamily.</text>
</comment>
<keyword evidence="6 17" id="KW-0853">WD repeat</keyword>
<dbReference type="CDD" id="cd18793">
    <property type="entry name" value="SF2_C_SNF"/>
    <property type="match status" value="1"/>
</dbReference>
<dbReference type="GO" id="GO:0003779">
    <property type="term" value="F:actin binding"/>
    <property type="evidence" value="ECO:0007669"/>
    <property type="project" value="UniProtKB-ARBA"/>
</dbReference>
<evidence type="ECO:0000256" key="18">
    <source>
        <dbReference type="SAM" id="MobiDB-lite"/>
    </source>
</evidence>
<dbReference type="Gene3D" id="1.10.10.60">
    <property type="entry name" value="Homeodomain-like"/>
    <property type="match status" value="2"/>
</dbReference>
<dbReference type="Gene3D" id="1.10.1040.30">
    <property type="entry name" value="ISWI, HAND domain"/>
    <property type="match status" value="1"/>
</dbReference>
<comment type="subunit">
    <text evidence="16">Component of the eukaryotic translation initiation factor 3 (eIF-3) complex.</text>
</comment>
<feature type="compositionally biased region" description="Polar residues" evidence="18">
    <location>
        <begin position="367"/>
        <end position="377"/>
    </location>
</feature>
<keyword evidence="12" id="KW-0156">Chromatin regulator</keyword>
<name>A0A8H3VWZ9_9PEZI</name>
<evidence type="ECO:0000256" key="6">
    <source>
        <dbReference type="ARBA" id="ARBA00022574"/>
    </source>
</evidence>
<dbReference type="FunFam" id="1.10.1040.30:FF:000003">
    <property type="entry name" value="ISWI chromatin-remodeling complex ATPase ISW2"/>
    <property type="match status" value="1"/>
</dbReference>
<dbReference type="CDD" id="cd17997">
    <property type="entry name" value="DEXHc_SMARCA1_SMARCA5"/>
    <property type="match status" value="1"/>
</dbReference>
<dbReference type="InterPro" id="IPR014001">
    <property type="entry name" value="Helicase_ATP-bd"/>
</dbReference>
<dbReference type="PROSITE" id="PS00678">
    <property type="entry name" value="WD_REPEATS_1"/>
    <property type="match status" value="1"/>
</dbReference>
<dbReference type="OrthoDB" id="5857104at2759"/>
<dbReference type="InterPro" id="IPR017884">
    <property type="entry name" value="SANT_dom"/>
</dbReference>
<evidence type="ECO:0000256" key="4">
    <source>
        <dbReference type="ARBA" id="ARBA00022540"/>
    </source>
</evidence>
<feature type="region of interest" description="Disordered" evidence="18">
    <location>
        <begin position="1142"/>
        <end position="1169"/>
    </location>
</feature>
<keyword evidence="3 16" id="KW-0963">Cytoplasm</keyword>
<feature type="compositionally biased region" description="Polar residues" evidence="18">
    <location>
        <begin position="1413"/>
        <end position="1424"/>
    </location>
</feature>
<dbReference type="GO" id="GO:0001732">
    <property type="term" value="P:formation of cytoplasmic translation initiation complex"/>
    <property type="evidence" value="ECO:0007669"/>
    <property type="project" value="UniProtKB-UniRule"/>
</dbReference>
<dbReference type="InterPro" id="IPR036322">
    <property type="entry name" value="WD40_repeat_dom_sf"/>
</dbReference>
<dbReference type="InterPro" id="IPR001650">
    <property type="entry name" value="Helicase_C-like"/>
</dbReference>
<dbReference type="InterPro" id="IPR019775">
    <property type="entry name" value="WD40_repeat_CS"/>
</dbReference>
<dbReference type="PROSITE" id="PS50082">
    <property type="entry name" value="WD_REPEATS_2"/>
    <property type="match status" value="8"/>
</dbReference>
<dbReference type="SUPFAM" id="SSF101224">
    <property type="entry name" value="HAND domain of the nucleosome remodeling ATPase ISWI"/>
    <property type="match status" value="1"/>
</dbReference>
<dbReference type="Pfam" id="PF00176">
    <property type="entry name" value="SNF2-rel_dom"/>
    <property type="match status" value="1"/>
</dbReference>
<dbReference type="Proteomes" id="UP000434172">
    <property type="component" value="Unassembled WGS sequence"/>
</dbReference>
<dbReference type="SUPFAM" id="SSF46689">
    <property type="entry name" value="Homeodomain-like"/>
    <property type="match status" value="2"/>
</dbReference>
<protein>
    <recommendedName>
        <fullName evidence="16">Eukaryotic translation initiation factor 3 subunit I</fullName>
        <shortName evidence="16">eIF3i</shortName>
    </recommendedName>
    <alternativeName>
        <fullName evidence="16">Eukaryotic translation initiation factor 3 39 kDa subunit homolog</fullName>
        <shortName evidence="16">eIF-3 39 kDa subunit homolog</shortName>
    </alternativeName>
</protein>
<dbReference type="InterPro" id="IPR038718">
    <property type="entry name" value="SNF2-like_sf"/>
</dbReference>
<dbReference type="Gene3D" id="2.130.10.10">
    <property type="entry name" value="YVTN repeat-like/Quinoprotein amine dehydrogenase"/>
    <property type="match status" value="3"/>
</dbReference>
<evidence type="ECO:0000256" key="15">
    <source>
        <dbReference type="ARBA" id="ARBA00038366"/>
    </source>
</evidence>
<keyword evidence="23" id="KW-1185">Reference proteome</keyword>
<dbReference type="CDD" id="cd00200">
    <property type="entry name" value="WD40"/>
    <property type="match status" value="1"/>
</dbReference>
<dbReference type="FunFam" id="2.130.10.10:FF:000127">
    <property type="entry name" value="Eukaryotic translation initiation factor 3 subunit I"/>
    <property type="match status" value="1"/>
</dbReference>
<keyword evidence="13 16" id="KW-0648">Protein biosynthesis</keyword>
<feature type="repeat" description="WD" evidence="17">
    <location>
        <begin position="6"/>
        <end position="47"/>
    </location>
</feature>
<evidence type="ECO:0000256" key="17">
    <source>
        <dbReference type="PROSITE-ProRule" id="PRU00221"/>
    </source>
</evidence>
<dbReference type="PROSITE" id="PS50294">
    <property type="entry name" value="WD_REPEATS_REGION"/>
    <property type="match status" value="8"/>
</dbReference>
<evidence type="ECO:0000256" key="5">
    <source>
        <dbReference type="ARBA" id="ARBA00022553"/>
    </source>
</evidence>
<comment type="function">
    <text evidence="16">Component of the eukaryotic translation initiation factor 3 (eIF-3) complex, which is involved in protein synthesis of a specialized repertoire of mRNAs and, together with other initiation factors, stimulates binding of mRNA and methionyl-tRNAi to the 40S ribosome. The eIF-3 complex specifically targets and initiates translation of a subset of mRNAs involved in cell proliferation.</text>
</comment>
<dbReference type="InterPro" id="IPR049730">
    <property type="entry name" value="SNF2/RAD54-like_C"/>
</dbReference>
<dbReference type="InterPro" id="IPR036306">
    <property type="entry name" value="ISWI_HAND-dom_sf"/>
</dbReference>
<comment type="subcellular location">
    <subcellularLocation>
        <location evidence="16">Cytoplasm</location>
    </subcellularLocation>
    <subcellularLocation>
        <location evidence="1">Nucleus</location>
    </subcellularLocation>
</comment>
<keyword evidence="8" id="KW-0547">Nucleotide-binding</keyword>
<dbReference type="Pfam" id="PF24805">
    <property type="entry name" value="EIF3I"/>
    <property type="match status" value="1"/>
</dbReference>
<keyword evidence="10" id="KW-0347">Helicase</keyword>
<dbReference type="InterPro" id="IPR001680">
    <property type="entry name" value="WD40_rpt"/>
</dbReference>
<comment type="similarity">
    <text evidence="15">Belongs to the WD repeat AIP1 family.</text>
</comment>
<dbReference type="FunFam" id="3.40.50.300:FF:000082">
    <property type="entry name" value="ISWI chromatin remodeling complex ATPase ISW1"/>
    <property type="match status" value="1"/>
</dbReference>
<dbReference type="FunFam" id="1.10.10.60:FF:000234">
    <property type="entry name" value="ISWI chromatin-remodeling complex ATPase ISW2"/>
    <property type="match status" value="1"/>
</dbReference>
<dbReference type="InterPro" id="IPR011044">
    <property type="entry name" value="Quino_amine_DH_bsu"/>
</dbReference>
<dbReference type="PANTHER" id="PTHR45623">
    <property type="entry name" value="CHROMODOMAIN-HELICASE-DNA-BINDING PROTEIN 3-RELATED-RELATED"/>
    <property type="match status" value="1"/>
</dbReference>
<organism evidence="22 23">
    <name type="scientific">Colletotrichum asianum</name>
    <dbReference type="NCBI Taxonomy" id="702518"/>
    <lineage>
        <taxon>Eukaryota</taxon>
        <taxon>Fungi</taxon>
        <taxon>Dikarya</taxon>
        <taxon>Ascomycota</taxon>
        <taxon>Pezizomycotina</taxon>
        <taxon>Sordariomycetes</taxon>
        <taxon>Hypocreomycetidae</taxon>
        <taxon>Glomerellales</taxon>
        <taxon>Glomerellaceae</taxon>
        <taxon>Colletotrichum</taxon>
        <taxon>Colletotrichum gloeosporioides species complex</taxon>
    </lineage>
</organism>
<dbReference type="CDD" id="cd00167">
    <property type="entry name" value="SANT"/>
    <property type="match status" value="1"/>
</dbReference>
<dbReference type="InterPro" id="IPR000330">
    <property type="entry name" value="SNF2_N"/>
</dbReference>
<dbReference type="FunFam" id="2.130.10.10:FF:000167">
    <property type="entry name" value="Actin-interacting protein 1"/>
    <property type="match status" value="1"/>
</dbReference>
<dbReference type="FunFam" id="3.40.50.10810:FF:000036">
    <property type="entry name" value="Chromatin remodelling complex ATPase chain"/>
    <property type="match status" value="1"/>
</dbReference>
<feature type="repeat" description="WD" evidence="17">
    <location>
        <begin position="1963"/>
        <end position="1996"/>
    </location>
</feature>
<evidence type="ECO:0000256" key="9">
    <source>
        <dbReference type="ARBA" id="ARBA00022801"/>
    </source>
</evidence>
<dbReference type="InterPro" id="IPR015943">
    <property type="entry name" value="WD40/YVTN_repeat-like_dom_sf"/>
</dbReference>
<feature type="compositionally biased region" description="Acidic residues" evidence="18">
    <location>
        <begin position="1379"/>
        <end position="1388"/>
    </location>
</feature>
<feature type="repeat" description="WD" evidence="17">
    <location>
        <begin position="1491"/>
        <end position="1532"/>
    </location>
</feature>
<dbReference type="GO" id="GO:0031010">
    <property type="term" value="C:ISWI-type complex"/>
    <property type="evidence" value="ECO:0007669"/>
    <property type="project" value="UniProtKB-ARBA"/>
</dbReference>
<dbReference type="GO" id="GO:0034728">
    <property type="term" value="P:nucleosome organization"/>
    <property type="evidence" value="ECO:0007669"/>
    <property type="project" value="TreeGrafter"/>
</dbReference>
<keyword evidence="11" id="KW-0067">ATP-binding</keyword>
<feature type="repeat" description="WD" evidence="17">
    <location>
        <begin position="1757"/>
        <end position="1795"/>
    </location>
</feature>
<dbReference type="GO" id="GO:0004386">
    <property type="term" value="F:helicase activity"/>
    <property type="evidence" value="ECO:0007669"/>
    <property type="project" value="UniProtKB-KW"/>
</dbReference>
<dbReference type="InterPro" id="IPR015194">
    <property type="entry name" value="ISWI_HAND-dom"/>
</dbReference>
<feature type="compositionally biased region" description="Basic and acidic residues" evidence="18">
    <location>
        <begin position="471"/>
        <end position="485"/>
    </location>
</feature>
<evidence type="ECO:0000259" key="20">
    <source>
        <dbReference type="PROSITE" id="PS51194"/>
    </source>
</evidence>
<evidence type="ECO:0000313" key="23">
    <source>
        <dbReference type="Proteomes" id="UP000434172"/>
    </source>
</evidence>
<evidence type="ECO:0000256" key="12">
    <source>
        <dbReference type="ARBA" id="ARBA00022853"/>
    </source>
</evidence>
<comment type="caution">
    <text evidence="22">The sequence shown here is derived from an EMBL/GenBank/DDBJ whole genome shotgun (WGS) entry which is preliminary data.</text>
</comment>
<evidence type="ECO:0000256" key="8">
    <source>
        <dbReference type="ARBA" id="ARBA00022741"/>
    </source>
</evidence>
<dbReference type="SMART" id="SM00320">
    <property type="entry name" value="WD40"/>
    <property type="match status" value="13"/>
</dbReference>
<dbReference type="GO" id="GO:0030029">
    <property type="term" value="P:actin filament-based process"/>
    <property type="evidence" value="ECO:0007669"/>
    <property type="project" value="UniProtKB-ARBA"/>
</dbReference>
<feature type="repeat" description="WD" evidence="17">
    <location>
        <begin position="1622"/>
        <end position="1663"/>
    </location>
</feature>
<dbReference type="PROSITE" id="PS51192">
    <property type="entry name" value="HELICASE_ATP_BIND_1"/>
    <property type="match status" value="1"/>
</dbReference>
<evidence type="ECO:0000313" key="22">
    <source>
        <dbReference type="EMBL" id="KAF0316489.1"/>
    </source>
</evidence>
<dbReference type="GO" id="GO:0005852">
    <property type="term" value="C:eukaryotic translation initiation factor 3 complex"/>
    <property type="evidence" value="ECO:0007669"/>
    <property type="project" value="UniProtKB-UniRule"/>
</dbReference>
<feature type="region of interest" description="Disordered" evidence="18">
    <location>
        <begin position="452"/>
        <end position="485"/>
    </location>
</feature>
<dbReference type="InterPro" id="IPR009057">
    <property type="entry name" value="Homeodomain-like_sf"/>
</dbReference>
<feature type="region of interest" description="Disordered" evidence="18">
    <location>
        <begin position="340"/>
        <end position="398"/>
    </location>
</feature>
<dbReference type="SMART" id="SM00717">
    <property type="entry name" value="SANT"/>
    <property type="match status" value="2"/>
</dbReference>
<feature type="repeat" description="WD" evidence="17">
    <location>
        <begin position="1666"/>
        <end position="1707"/>
    </location>
</feature>
<dbReference type="Gene3D" id="1.20.5.1190">
    <property type="entry name" value="iswi atpase"/>
    <property type="match status" value="1"/>
</dbReference>
<dbReference type="Gene3D" id="3.40.50.300">
    <property type="entry name" value="P-loop containing nucleotide triphosphate hydrolases"/>
    <property type="match status" value="1"/>
</dbReference>
<dbReference type="FunFam" id="1.20.5.1190:FF:000005">
    <property type="entry name" value="ISWI chromatin-remodeling complex ATPase ISW1"/>
    <property type="match status" value="1"/>
</dbReference>
<keyword evidence="5" id="KW-0597">Phosphoprotein</keyword>
<dbReference type="InterPro" id="IPR027525">
    <property type="entry name" value="eIF3i"/>
</dbReference>
<dbReference type="GO" id="GO:0031491">
    <property type="term" value="F:nucleosome binding"/>
    <property type="evidence" value="ECO:0007669"/>
    <property type="project" value="InterPro"/>
</dbReference>
<evidence type="ECO:0000256" key="7">
    <source>
        <dbReference type="ARBA" id="ARBA00022737"/>
    </source>
</evidence>
<dbReference type="SMART" id="SM00487">
    <property type="entry name" value="DEXDc"/>
    <property type="match status" value="1"/>
</dbReference>
<dbReference type="Gene3D" id="3.40.50.10810">
    <property type="entry name" value="Tandem AAA-ATPase domain"/>
    <property type="match status" value="1"/>
</dbReference>
<keyword evidence="14" id="KW-0539">Nucleus</keyword>
<dbReference type="SUPFAM" id="SSF50978">
    <property type="entry name" value="WD40 repeat-like"/>
    <property type="match status" value="2"/>
</dbReference>
<dbReference type="EMBL" id="WOWK01000157">
    <property type="protein sequence ID" value="KAF0316489.1"/>
    <property type="molecule type" value="Genomic_DNA"/>
</dbReference>
<feature type="compositionally biased region" description="Acidic residues" evidence="18">
    <location>
        <begin position="356"/>
        <end position="366"/>
    </location>
</feature>
<dbReference type="Pfam" id="PF09111">
    <property type="entry name" value="SLIDE"/>
    <property type="match status" value="1"/>
</dbReference>
<dbReference type="FunFam" id="2.130.10.10:FF:000102">
    <property type="entry name" value="Actin-interacting protein 1"/>
    <property type="match status" value="1"/>
</dbReference>
<evidence type="ECO:0000256" key="3">
    <source>
        <dbReference type="ARBA" id="ARBA00022490"/>
    </source>
</evidence>
<dbReference type="SUPFAM" id="SSF52540">
    <property type="entry name" value="P-loop containing nucleoside triphosphate hydrolases"/>
    <property type="match status" value="2"/>
</dbReference>
<feature type="region of interest" description="Disordered" evidence="18">
    <location>
        <begin position="1365"/>
        <end position="1424"/>
    </location>
</feature>
<keyword evidence="9" id="KW-0378">Hydrolase</keyword>
<dbReference type="GO" id="GO:0005524">
    <property type="term" value="F:ATP binding"/>
    <property type="evidence" value="ECO:0007669"/>
    <property type="project" value="UniProtKB-KW"/>
</dbReference>
<dbReference type="GO" id="GO:0016887">
    <property type="term" value="F:ATP hydrolysis activity"/>
    <property type="evidence" value="ECO:0007669"/>
    <property type="project" value="TreeGrafter"/>
</dbReference>
<dbReference type="PROSITE" id="PS51293">
    <property type="entry name" value="SANT"/>
    <property type="match status" value="1"/>
</dbReference>
<dbReference type="GO" id="GO:0042393">
    <property type="term" value="F:histone binding"/>
    <property type="evidence" value="ECO:0007669"/>
    <property type="project" value="TreeGrafter"/>
</dbReference>
<feature type="domain" description="SANT" evidence="21">
    <location>
        <begin position="1184"/>
        <end position="1236"/>
    </location>
</feature>
<sequence>MRPILLAGHERALTQIRYNNDGDLIFSVSKDQQICVWYAHNGERLGTYHGHVGAIWTVDVDPTCTMIASGSADNTMRLWDIKSGKNLKTWEFPTAVKRVEFSEDGTKLLGVTEKRMGYLSNIIVVDINPDPEAEQSDERVLTIVCDESKATVAGFSYLTKYIIAGHEDGSVSQYDAKTGDLLYNEPVHELNTPITDLQWSQDRTYFITACKDKTSKLITAKDLEVLKTYVADTPLNSATITPKKDFVILGGGQAAMDVTRTSARQGKFEARFYHKIFEDEVGRVRGHFGPLNTVAADPTGKGYASGGEDGYVRVHQFDKGYFDFMYEMAPSRSRAAVVDTDASMSDAPEVNHAEEMEVDETPDYTDSDTNPNTTASSVAGEPVGDGRKRRSEANQLRRSIFGKKHDRLGESKEEDSIRRFRYLLGLTDLFRHFIETNPNPKIREIMTEIDRQNAEASKSKKGGARQGGANNERRRRTEAEEDAELLRDEKHGGSAETVFRESPAFIQGTMRDYQVAGLNWLISLHENGISGILADEMGLGKTLQTISFLGYLRHIMDITGPHIVIVPKSTLDNWKREFEKWTPEVNVLVLQGAKEERHNLINDRLVSEDFDVCITSYEMVLREKAHLRKFAWEYIIIDEAHRIKNEESSLAQVIRLFNSRNRLLITGTPLQNNLHELWALLNFLLPDVFGDSEAFDQWFSGQDRDQDTVVQQLHRVLRPFLLRRVKSDVEKSLLPKKEVNVYLGMSEMQIKWYQKILEKDIDAVNGANGKRESKTRLLNIVMQLRKCCNHPYLFEGAEPGPPYTTDEHLVYNAGKMVVLDKLLNRMQKQGSRVLIFSQMSRLLDILEDYCVFRQYKYCRIDGGTAHEDRIAAIDEYNKPGSEKFIFLLTTRAGGLGINLTTADIVVLYDSDWNPQADLQAMDRAHRIGQTKQVVVYRFVTDNAIEEKVLERAAQKLRLDQLVIQQGRAQTAAKAAANKDELLSMIQHGAEKVFQSKGATGSLASKGADVEEDDIDEILASGETRTKELNAKYEKLGIDDLQNFTSESAYTWNGEDFKTNKKDIGMNWINPAKRERKEQSYSMDKYFRQTMYPPKEKDNKPKAPRAPKQVPVHDYQFYPVRLRELQDRETAYYRKEIGYKVPLPDGEDDKLEEREQERALDQQEIDDATPLNEEELEEKQRLSQQGFGEWNRRDFQQFINASGRYGRNDYESIAEDINDKTAAEVKQYAKVFWQRYTEIADYNKYIKVIEDGEERMRKIEHQRKLLRKKMSQYRVPLQQLKINYSVSTTNKKVYTEEEDRFLLVLLDKFGIDSPGLYEKMRDEISVSPLFRFDWFFLSRTPVELSRRCTTLLTTIVKEFEDVHPTKGANGVNGKVKREAADDEENDEDSILGMAPAKKKAKNGVKNKALDNVKSETGSKNTSAAPSRASSAFWTLGSIMSVNIEKILAASPATQRGQPTQLSTDKKGERIAYAAGKSIFLRSIDNPSVSKQYTGHTAQTSVARFSPSGFYVASGDVSGSVRVWDAVEAENTKGEYHIISGRINDIGWDGDSQRIIAVGDGKERFGHCITADSGNSVGEISGHSKVVNSVAVRQQRPLRAATVSDDSSICFLHGAPFKFNSKHASIHRGFVFGTAFSPDGSLLVTVGADKRIQLYDGKTGEPTKQIGEGEHTGSIFAVSWSEDGTKFVTASADQTVRVWDVESGKATQTWKFGDGVSIGDQQVGVVWPHGRSDGLIISLNLDGDLIYLNEGSDKPSRIVQGHNKNITALGTSSDGQGKTLWTGSFDGRVCQWDVESGVGSVVDGQAHSNQVTQFSAEAGQTFSVGWDDTLRTVDESANTFVGDSVKLSAQPKGVAATNGKLYVVTTEGVDVYEKNKLVAENRLGYAPLAVGAYGSTVAVGSGNSVKIYTADGSGKLSEVKSLDKSTSQISCLSFPKDGQYLAVGNQIGKIVAYKSGDWEVATDRWSAHTARVTCISWNDAATHAVSGALDTNVYVWSLAKPGSRVKALNAHKDGVNGVAWVGDGSKVASVGVDAAIKVWAVSGLQ</sequence>
<evidence type="ECO:0000256" key="11">
    <source>
        <dbReference type="ARBA" id="ARBA00022840"/>
    </source>
</evidence>
<dbReference type="FunFam" id="1.10.10.60:FF:000022">
    <property type="entry name" value="ISWI chromatin-remodeling complex ATPase CHR11 isoform A"/>
    <property type="match status" value="1"/>
</dbReference>
<dbReference type="GO" id="GO:0003677">
    <property type="term" value="F:DNA binding"/>
    <property type="evidence" value="ECO:0007669"/>
    <property type="project" value="InterPro"/>
</dbReference>
<dbReference type="GO" id="GO:0016282">
    <property type="term" value="C:eukaryotic 43S preinitiation complex"/>
    <property type="evidence" value="ECO:0007669"/>
    <property type="project" value="UniProtKB-UniRule"/>
</dbReference>
<comment type="similarity">
    <text evidence="16">Belongs to the eIF-3 subunit I family.</text>
</comment>
<gene>
    <name evidence="16" type="primary">TIF34</name>
    <name evidence="22" type="ORF">GQ607_016263</name>
</gene>
<feature type="domain" description="Helicase C-terminal" evidence="20">
    <location>
        <begin position="818"/>
        <end position="969"/>
    </location>
</feature>
<feature type="domain" description="Helicase ATP-binding" evidence="19">
    <location>
        <begin position="522"/>
        <end position="687"/>
    </location>
</feature>
<dbReference type="InterPro" id="IPR015195">
    <property type="entry name" value="SLIDE"/>
</dbReference>
<dbReference type="InterPro" id="IPR001005">
    <property type="entry name" value="SANT/Myb"/>
</dbReference>
<dbReference type="InterPro" id="IPR027417">
    <property type="entry name" value="P-loop_NTPase"/>
</dbReference>
<evidence type="ECO:0000256" key="2">
    <source>
        <dbReference type="ARBA" id="ARBA00009687"/>
    </source>
</evidence>
<accession>A0A8H3VWZ9</accession>
<evidence type="ECO:0000259" key="21">
    <source>
        <dbReference type="PROSITE" id="PS51293"/>
    </source>
</evidence>
<dbReference type="GO" id="GO:0140658">
    <property type="term" value="F:ATP-dependent chromatin remodeler activity"/>
    <property type="evidence" value="ECO:0007669"/>
    <property type="project" value="TreeGrafter"/>
</dbReference>
<evidence type="ECO:0000256" key="1">
    <source>
        <dbReference type="ARBA" id="ARBA00004123"/>
    </source>
</evidence>
<feature type="compositionally biased region" description="Basic and acidic residues" evidence="18">
    <location>
        <begin position="1150"/>
        <end position="1160"/>
    </location>
</feature>
<dbReference type="Pfam" id="PF09110">
    <property type="entry name" value="HAND"/>
    <property type="match status" value="1"/>
</dbReference>
<dbReference type="GO" id="GO:0003743">
    <property type="term" value="F:translation initiation factor activity"/>
    <property type="evidence" value="ECO:0007669"/>
    <property type="project" value="UniProtKB-UniRule"/>
</dbReference>
<dbReference type="HAMAP" id="MF_03008">
    <property type="entry name" value="eIF3i"/>
    <property type="match status" value="1"/>
</dbReference>
<evidence type="ECO:0000256" key="13">
    <source>
        <dbReference type="ARBA" id="ARBA00022917"/>
    </source>
</evidence>
<keyword evidence="4 16" id="KW-0396">Initiation factor</keyword>
<evidence type="ECO:0000256" key="14">
    <source>
        <dbReference type="ARBA" id="ARBA00023242"/>
    </source>
</evidence>
<reference evidence="22 23" key="1">
    <citation type="submission" date="2019-12" db="EMBL/GenBank/DDBJ databases">
        <title>A genome sequence resource for the geographically widespread anthracnose pathogen Colletotrichum asianum.</title>
        <authorList>
            <person name="Meng Y."/>
        </authorList>
    </citation>
    <scope>NUCLEOTIDE SEQUENCE [LARGE SCALE GENOMIC DNA]</scope>
    <source>
        <strain evidence="22 23">ICMP 18580</strain>
    </source>
</reference>